<dbReference type="PANTHER" id="PTHR43124:SF3">
    <property type="entry name" value="CHLORAMPHENICOL EFFLUX PUMP RV0191"/>
    <property type="match status" value="1"/>
</dbReference>
<keyword evidence="3 6" id="KW-0812">Transmembrane</keyword>
<feature type="transmembrane region" description="Helical" evidence="6">
    <location>
        <begin position="80"/>
        <end position="97"/>
    </location>
</feature>
<dbReference type="Proteomes" id="UP000567186">
    <property type="component" value="Unassembled WGS sequence"/>
</dbReference>
<evidence type="ECO:0000256" key="1">
    <source>
        <dbReference type="ARBA" id="ARBA00004651"/>
    </source>
</evidence>
<keyword evidence="5 6" id="KW-0472">Membrane</keyword>
<keyword evidence="9" id="KW-1185">Reference proteome</keyword>
<dbReference type="Gene3D" id="1.20.1250.20">
    <property type="entry name" value="MFS general substrate transporter like domains"/>
    <property type="match status" value="1"/>
</dbReference>
<reference evidence="8 9" key="1">
    <citation type="submission" date="2020-04" db="EMBL/GenBank/DDBJ databases">
        <title>Marinobacter oceani sp. nov., isolated from marine solar saltern.</title>
        <authorList>
            <person name="Chen X.-Y."/>
        </authorList>
    </citation>
    <scope>NUCLEOTIDE SEQUENCE [LARGE SCALE GENOMIC DNA]</scope>
    <source>
        <strain evidence="8 9">W62</strain>
    </source>
</reference>
<protein>
    <submittedName>
        <fullName evidence="8">MFS transporter</fullName>
    </submittedName>
</protein>
<gene>
    <name evidence="8" type="ORF">HIU99_03770</name>
</gene>
<feature type="transmembrane region" description="Helical" evidence="6">
    <location>
        <begin position="214"/>
        <end position="234"/>
    </location>
</feature>
<dbReference type="AlphaFoldDB" id="A0A7Y0NLI3"/>
<evidence type="ECO:0000256" key="3">
    <source>
        <dbReference type="ARBA" id="ARBA00022692"/>
    </source>
</evidence>
<dbReference type="InterPro" id="IPR011701">
    <property type="entry name" value="MFS"/>
</dbReference>
<name>A0A7Y0NLI3_9GAMM</name>
<feature type="transmembrane region" description="Helical" evidence="6">
    <location>
        <begin position="142"/>
        <end position="164"/>
    </location>
</feature>
<evidence type="ECO:0000256" key="4">
    <source>
        <dbReference type="ARBA" id="ARBA00022989"/>
    </source>
</evidence>
<feature type="transmembrane region" description="Helical" evidence="6">
    <location>
        <begin position="50"/>
        <end position="68"/>
    </location>
</feature>
<dbReference type="Pfam" id="PF07690">
    <property type="entry name" value="MFS_1"/>
    <property type="match status" value="1"/>
</dbReference>
<dbReference type="GO" id="GO:0005886">
    <property type="term" value="C:plasma membrane"/>
    <property type="evidence" value="ECO:0007669"/>
    <property type="project" value="UniProtKB-SubCell"/>
</dbReference>
<evidence type="ECO:0000313" key="8">
    <source>
        <dbReference type="EMBL" id="NMT62708.1"/>
    </source>
</evidence>
<accession>A0A7Y0NLI3</accession>
<sequence>MTQELSGQRSAWFAVSLVFLAGVAAALQVGKAPVALPLLRQELDLTLVAAGWIVAIFSLLAGIGGLFSGMTVDRFGYRRTLTGGLALIVAASAWGASSQGFSQLLASRLIEGVGFLLVSTSGPRIISILVSGAQQRMAMGIWSAYMPVGVSLMLLSGPMLLGSWGWRGLWWGNSILVGAVLVAVLAVLPPGRPGTRSGGGLGDLRVVVTSPGPLLLAACFAGFTFQHLALIGFLPTLLIDQYGHSTARAAELTALVMLANAGGGVSAGWLLGRGVSRAGLIAGASVCLAVAAWGLVNENIAGSIRFLCAVAISGVGGLIPGAVIAGITVHSPGPQRVGSVTGLVVQGSQLGQFAGPAVVSWLVAWSGDWQFGAWAMIAAAMLTAMLAIPLGWLEHRLGARQEA</sequence>
<dbReference type="SUPFAM" id="SSF103473">
    <property type="entry name" value="MFS general substrate transporter"/>
    <property type="match status" value="1"/>
</dbReference>
<dbReference type="CDD" id="cd06174">
    <property type="entry name" value="MFS"/>
    <property type="match status" value="1"/>
</dbReference>
<feature type="domain" description="Major facilitator superfamily (MFS) profile" evidence="7">
    <location>
        <begin position="14"/>
        <end position="396"/>
    </location>
</feature>
<feature type="transmembrane region" description="Helical" evidence="6">
    <location>
        <begin position="170"/>
        <end position="188"/>
    </location>
</feature>
<dbReference type="InterPro" id="IPR020846">
    <property type="entry name" value="MFS_dom"/>
</dbReference>
<evidence type="ECO:0000256" key="2">
    <source>
        <dbReference type="ARBA" id="ARBA00022475"/>
    </source>
</evidence>
<proteinExistence type="predicted"/>
<evidence type="ECO:0000313" key="9">
    <source>
        <dbReference type="Proteomes" id="UP000567186"/>
    </source>
</evidence>
<dbReference type="EMBL" id="JABCKY010000001">
    <property type="protein sequence ID" value="NMT62708.1"/>
    <property type="molecule type" value="Genomic_DNA"/>
</dbReference>
<feature type="transmembrane region" description="Helical" evidence="6">
    <location>
        <begin position="302"/>
        <end position="328"/>
    </location>
</feature>
<comment type="subcellular location">
    <subcellularLocation>
        <location evidence="1">Cell membrane</location>
        <topology evidence="1">Multi-pass membrane protein</topology>
    </subcellularLocation>
</comment>
<organism evidence="8 9">
    <name type="scientific">Marinobacter orientalis</name>
    <dbReference type="NCBI Taxonomy" id="1928859"/>
    <lineage>
        <taxon>Bacteria</taxon>
        <taxon>Pseudomonadati</taxon>
        <taxon>Pseudomonadota</taxon>
        <taxon>Gammaproteobacteria</taxon>
        <taxon>Pseudomonadales</taxon>
        <taxon>Marinobacteraceae</taxon>
        <taxon>Marinobacter</taxon>
    </lineage>
</organism>
<feature type="transmembrane region" description="Helical" evidence="6">
    <location>
        <begin position="278"/>
        <end position="296"/>
    </location>
</feature>
<comment type="caution">
    <text evidence="8">The sequence shown here is derived from an EMBL/GenBank/DDBJ whole genome shotgun (WGS) entry which is preliminary data.</text>
</comment>
<dbReference type="InterPro" id="IPR036259">
    <property type="entry name" value="MFS_trans_sf"/>
</dbReference>
<dbReference type="InterPro" id="IPR050189">
    <property type="entry name" value="MFS_Efflux_Transporters"/>
</dbReference>
<evidence type="ECO:0000256" key="5">
    <source>
        <dbReference type="ARBA" id="ARBA00023136"/>
    </source>
</evidence>
<dbReference type="PANTHER" id="PTHR43124">
    <property type="entry name" value="PURINE EFFLUX PUMP PBUE"/>
    <property type="match status" value="1"/>
</dbReference>
<dbReference type="GO" id="GO:0022857">
    <property type="term" value="F:transmembrane transporter activity"/>
    <property type="evidence" value="ECO:0007669"/>
    <property type="project" value="InterPro"/>
</dbReference>
<evidence type="ECO:0000256" key="6">
    <source>
        <dbReference type="SAM" id="Phobius"/>
    </source>
</evidence>
<keyword evidence="4 6" id="KW-1133">Transmembrane helix</keyword>
<feature type="transmembrane region" description="Helical" evidence="6">
    <location>
        <begin position="371"/>
        <end position="393"/>
    </location>
</feature>
<evidence type="ECO:0000259" key="7">
    <source>
        <dbReference type="PROSITE" id="PS50850"/>
    </source>
</evidence>
<keyword evidence="2" id="KW-1003">Cell membrane</keyword>
<dbReference type="PROSITE" id="PS50850">
    <property type="entry name" value="MFS"/>
    <property type="match status" value="1"/>
</dbReference>
<feature type="transmembrane region" description="Helical" evidence="6">
    <location>
        <begin position="254"/>
        <end position="271"/>
    </location>
</feature>
<dbReference type="RefSeq" id="WP_135954076.1">
    <property type="nucleotide sequence ID" value="NZ_JABCKY010000001.1"/>
</dbReference>
<dbReference type="OrthoDB" id="6368326at2"/>